<dbReference type="GO" id="GO:0005509">
    <property type="term" value="F:calcium ion binding"/>
    <property type="evidence" value="ECO:0007669"/>
    <property type="project" value="InterPro"/>
</dbReference>
<dbReference type="GO" id="GO:0008270">
    <property type="term" value="F:zinc ion binding"/>
    <property type="evidence" value="ECO:0007669"/>
    <property type="project" value="InterPro"/>
</dbReference>
<evidence type="ECO:0000256" key="3">
    <source>
        <dbReference type="ARBA" id="ARBA00009490"/>
    </source>
</evidence>
<dbReference type="RefSeq" id="WP_163663510.1">
    <property type="nucleotide sequence ID" value="NZ_QZCE01000002.1"/>
</dbReference>
<evidence type="ECO:0000256" key="2">
    <source>
        <dbReference type="ARBA" id="ARBA00004613"/>
    </source>
</evidence>
<dbReference type="Pfam" id="PF08548">
    <property type="entry name" value="Peptidase_M10_C"/>
    <property type="match status" value="1"/>
</dbReference>
<evidence type="ECO:0000259" key="6">
    <source>
        <dbReference type="SMART" id="SM00235"/>
    </source>
</evidence>
<dbReference type="GO" id="GO:0006508">
    <property type="term" value="P:proteolysis"/>
    <property type="evidence" value="ECO:0007669"/>
    <property type="project" value="InterPro"/>
</dbReference>
<dbReference type="InterPro" id="IPR001343">
    <property type="entry name" value="Hemolysn_Ca-bd"/>
</dbReference>
<dbReference type="Gene3D" id="2.150.10.10">
    <property type="entry name" value="Serralysin-like metalloprotease, C-terminal"/>
    <property type="match status" value="2"/>
</dbReference>
<dbReference type="PROSITE" id="PS00330">
    <property type="entry name" value="HEMOLYSIN_CALCIUM"/>
    <property type="match status" value="2"/>
</dbReference>
<dbReference type="Pfam" id="PF00353">
    <property type="entry name" value="HemolysinCabind"/>
    <property type="match status" value="2"/>
</dbReference>
<dbReference type="Gene3D" id="3.40.390.10">
    <property type="entry name" value="Collagenase (Catalytic Domain)"/>
    <property type="match status" value="1"/>
</dbReference>
<keyword evidence="5" id="KW-0677">Repeat</keyword>
<comment type="caution">
    <text evidence="7">The sequence shown here is derived from an EMBL/GenBank/DDBJ whole genome shotgun (WGS) entry which is preliminary data.</text>
</comment>
<evidence type="ECO:0000256" key="1">
    <source>
        <dbReference type="ARBA" id="ARBA00001913"/>
    </source>
</evidence>
<accession>A0A6M0S6Z5</accession>
<dbReference type="Proteomes" id="UP000473574">
    <property type="component" value="Unassembled WGS sequence"/>
</dbReference>
<dbReference type="InterPro" id="IPR006026">
    <property type="entry name" value="Peptidase_Metallo"/>
</dbReference>
<comment type="similarity">
    <text evidence="3">Belongs to the peptidase M10B family.</text>
</comment>
<dbReference type="AlphaFoldDB" id="A0A6M0S6Z5"/>
<dbReference type="InterPro" id="IPR013858">
    <property type="entry name" value="Peptidase_M10B_C"/>
</dbReference>
<evidence type="ECO:0000256" key="4">
    <source>
        <dbReference type="ARBA" id="ARBA00022525"/>
    </source>
</evidence>
<dbReference type="InterPro" id="IPR034033">
    <property type="entry name" value="Serralysin-like"/>
</dbReference>
<evidence type="ECO:0000313" key="7">
    <source>
        <dbReference type="EMBL" id="NEZ63751.1"/>
    </source>
</evidence>
<reference evidence="7 8" key="1">
    <citation type="journal article" date="2020" name="Microb. Ecol.">
        <title>Ecogenomics of the Marine Benthic Filamentous Cyanobacterium Adonisia.</title>
        <authorList>
            <person name="Walter J.M."/>
            <person name="Coutinho F.H."/>
            <person name="Leomil L."/>
            <person name="Hargreaves P.I."/>
            <person name="Campeao M.E."/>
            <person name="Vieira V.V."/>
            <person name="Silva B.S."/>
            <person name="Fistarol G.O."/>
            <person name="Salomon P.S."/>
            <person name="Sawabe T."/>
            <person name="Mino S."/>
            <person name="Hosokawa M."/>
            <person name="Miyashita H."/>
            <person name="Maruyama F."/>
            <person name="van Verk M.C."/>
            <person name="Dutilh B.E."/>
            <person name="Thompson C.C."/>
            <person name="Thompson F.L."/>
        </authorList>
    </citation>
    <scope>NUCLEOTIDE SEQUENCE [LARGE SCALE GENOMIC DNA]</scope>
    <source>
        <strain evidence="7 8">CCMR0082</strain>
    </source>
</reference>
<keyword evidence="4" id="KW-0964">Secreted</keyword>
<dbReference type="PANTHER" id="PTHR38340:SF1">
    <property type="entry name" value="S-LAYER PROTEIN"/>
    <property type="match status" value="1"/>
</dbReference>
<dbReference type="CDD" id="cd04277">
    <property type="entry name" value="ZnMc_serralysin_like"/>
    <property type="match status" value="1"/>
</dbReference>
<feature type="domain" description="Peptidase metallopeptidase" evidence="6">
    <location>
        <begin position="25"/>
        <end position="196"/>
    </location>
</feature>
<proteinExistence type="inferred from homology"/>
<dbReference type="SUPFAM" id="SSF51120">
    <property type="entry name" value="beta-Roll"/>
    <property type="match status" value="2"/>
</dbReference>
<name>A0A6M0S6Z5_9CYAN</name>
<dbReference type="PANTHER" id="PTHR38340">
    <property type="entry name" value="S-LAYER PROTEIN"/>
    <property type="match status" value="1"/>
</dbReference>
<dbReference type="EMBL" id="QZCE01000002">
    <property type="protein sequence ID" value="NEZ63751.1"/>
    <property type="molecule type" value="Genomic_DNA"/>
</dbReference>
<dbReference type="SUPFAM" id="SSF55486">
    <property type="entry name" value="Metalloproteases ('zincins'), catalytic domain"/>
    <property type="match status" value="1"/>
</dbReference>
<evidence type="ECO:0000313" key="8">
    <source>
        <dbReference type="Proteomes" id="UP000473574"/>
    </source>
</evidence>
<dbReference type="InterPro" id="IPR050557">
    <property type="entry name" value="RTX_toxin/Mannuronan_C5-epim"/>
</dbReference>
<dbReference type="GO" id="GO:0005615">
    <property type="term" value="C:extracellular space"/>
    <property type="evidence" value="ECO:0007669"/>
    <property type="project" value="InterPro"/>
</dbReference>
<dbReference type="PRINTS" id="PR00313">
    <property type="entry name" value="CABNDNGRPT"/>
</dbReference>
<evidence type="ECO:0000256" key="5">
    <source>
        <dbReference type="ARBA" id="ARBA00022737"/>
    </source>
</evidence>
<protein>
    <recommendedName>
        <fullName evidence="6">Peptidase metallopeptidase domain-containing protein</fullName>
    </recommendedName>
</protein>
<organism evidence="7 8">
    <name type="scientific">Adonisia turfae CCMR0082</name>
    <dbReference type="NCBI Taxonomy" id="2304604"/>
    <lineage>
        <taxon>Bacteria</taxon>
        <taxon>Bacillati</taxon>
        <taxon>Cyanobacteriota</taxon>
        <taxon>Adonisia</taxon>
        <taxon>Adonisia turfae</taxon>
    </lineage>
</organism>
<dbReference type="GO" id="GO:0008237">
    <property type="term" value="F:metallopeptidase activity"/>
    <property type="evidence" value="ECO:0007669"/>
    <property type="project" value="InterPro"/>
</dbReference>
<dbReference type="InterPro" id="IPR018511">
    <property type="entry name" value="Hemolysin-typ_Ca-bd_CS"/>
</dbReference>
<dbReference type="SMART" id="SM00235">
    <property type="entry name" value="ZnMc"/>
    <property type="match status" value="1"/>
</dbReference>
<comment type="subcellular location">
    <subcellularLocation>
        <location evidence="2">Secreted</location>
    </subcellularLocation>
</comment>
<comment type="cofactor">
    <cofactor evidence="1">
        <name>Ca(2+)</name>
        <dbReference type="ChEBI" id="CHEBI:29108"/>
    </cofactor>
</comment>
<dbReference type="InterPro" id="IPR011049">
    <property type="entry name" value="Serralysin-like_metalloprot_C"/>
</dbReference>
<sequence>MTYGQITQSIDNTATGDNNIDALLLEHRWADTTVTFSFTNNFKNDYEEETDYPAEFENGFQTLNATQRSVAREWMDMYESVSGLTLTELTGAQDRNATIRIAESSAANPARVGDFPGSTEHSDSSFAAGDIWFDNNQFNNPQMGDYAYLTFGHEIGHALGLKHGHSTEEGVRAVAMDANRDSIEFSVMTYRSYVGSPVRSYTIAQDSYPQSMMMYDIRAIQEMYGANFNHNSNDTVYRFSTDTGELSINGVGQGQPVGNKVFRTIWDGNGNDTYDFSNYTTNLSVDLRPGKWSNLDRDGNIQRAELGPNQHAQGHVYNALQYRGDNRSLIENANGGSGDDIIHGNNADNVLRGKAGNDVLRGYLGADEIQAGTGNDTVYGGFGNDKLYGFSGNDKLNGQADDDLIHGGAGHDIITGGFGNDRLNGDKGNDQLVGGAGNDILTGGAGADKFQFKSLQHGIDSITDFVRAQGDRITLVASGLGGGLTAGLLGAEQFVLGSATDTNDRVLYNSSTGALSFDIDGSGSAKAVQIATLSAGTSLTRSDFVVV</sequence>
<dbReference type="InterPro" id="IPR024079">
    <property type="entry name" value="MetalloPept_cat_dom_sf"/>
</dbReference>
<gene>
    <name evidence="7" type="ORF">D0962_13305</name>
</gene>